<dbReference type="InterPro" id="IPR049148">
    <property type="entry name" value="PSP_ACT"/>
</dbReference>
<dbReference type="Pfam" id="PF13740">
    <property type="entry name" value="ACT_6"/>
    <property type="match status" value="1"/>
</dbReference>
<dbReference type="EC" id="3.1.3.3" evidence="4"/>
<organism evidence="12">
    <name type="scientific">freshwater metagenome</name>
    <dbReference type="NCBI Taxonomy" id="449393"/>
    <lineage>
        <taxon>unclassified sequences</taxon>
        <taxon>metagenomes</taxon>
        <taxon>ecological metagenomes</taxon>
    </lineage>
</organism>
<comment type="pathway">
    <text evidence="2">Amino-acid biosynthesis; L-serine biosynthesis; L-serine from 3-phospho-D-glycerate: step 3/3.</text>
</comment>
<evidence type="ECO:0000256" key="1">
    <source>
        <dbReference type="ARBA" id="ARBA00001946"/>
    </source>
</evidence>
<dbReference type="SFLD" id="SFLDG01137">
    <property type="entry name" value="C1.6.1:_Phosphoserine_Phosphat"/>
    <property type="match status" value="1"/>
</dbReference>
<dbReference type="UniPathway" id="UPA00135">
    <property type="reaction ID" value="UER00198"/>
</dbReference>
<dbReference type="NCBIfam" id="TIGR01488">
    <property type="entry name" value="HAD-SF-IB"/>
    <property type="match status" value="1"/>
</dbReference>
<dbReference type="InterPro" id="IPR045865">
    <property type="entry name" value="ACT-like_dom_sf"/>
</dbReference>
<dbReference type="AlphaFoldDB" id="A0A6J6N3H7"/>
<evidence type="ECO:0000256" key="10">
    <source>
        <dbReference type="ARBA" id="ARBA00031693"/>
    </source>
</evidence>
<dbReference type="InterPro" id="IPR050582">
    <property type="entry name" value="HAD-like_SerB"/>
</dbReference>
<dbReference type="Pfam" id="PF12710">
    <property type="entry name" value="HAD"/>
    <property type="match status" value="1"/>
</dbReference>
<comment type="similarity">
    <text evidence="3">Belongs to the HAD-like hydrolase superfamily. SerB family.</text>
</comment>
<reference evidence="12" key="1">
    <citation type="submission" date="2020-05" db="EMBL/GenBank/DDBJ databases">
        <authorList>
            <person name="Chiriac C."/>
            <person name="Salcher M."/>
            <person name="Ghai R."/>
            <person name="Kavagutti S V."/>
        </authorList>
    </citation>
    <scope>NUCLEOTIDE SEQUENCE</scope>
</reference>
<evidence type="ECO:0000259" key="11">
    <source>
        <dbReference type="PROSITE" id="PS51671"/>
    </source>
</evidence>
<dbReference type="SUPFAM" id="SSF55021">
    <property type="entry name" value="ACT-like"/>
    <property type="match status" value="1"/>
</dbReference>
<dbReference type="PANTHER" id="PTHR43344:SF2">
    <property type="entry name" value="PHOSPHOSERINE PHOSPHATASE"/>
    <property type="match status" value="1"/>
</dbReference>
<keyword evidence="8" id="KW-0460">Magnesium</keyword>
<evidence type="ECO:0000256" key="7">
    <source>
        <dbReference type="ARBA" id="ARBA00022801"/>
    </source>
</evidence>
<keyword evidence="7" id="KW-0378">Hydrolase</keyword>
<dbReference type="CDD" id="cd07500">
    <property type="entry name" value="HAD_PSP"/>
    <property type="match status" value="1"/>
</dbReference>
<dbReference type="GO" id="GO:0036424">
    <property type="term" value="F:L-phosphoserine phosphatase activity"/>
    <property type="evidence" value="ECO:0007669"/>
    <property type="project" value="InterPro"/>
</dbReference>
<proteinExistence type="inferred from homology"/>
<keyword evidence="9" id="KW-0718">Serine biosynthesis</keyword>
<accession>A0A6J6N3H7</accession>
<dbReference type="EMBL" id="CAEZXJ010000023">
    <property type="protein sequence ID" value="CAB4681180.1"/>
    <property type="molecule type" value="Genomic_DNA"/>
</dbReference>
<dbReference type="SFLD" id="SFLDG01136">
    <property type="entry name" value="C1.6:_Phosphoserine_Phosphatas"/>
    <property type="match status" value="1"/>
</dbReference>
<dbReference type="GO" id="GO:0000287">
    <property type="term" value="F:magnesium ion binding"/>
    <property type="evidence" value="ECO:0007669"/>
    <property type="project" value="TreeGrafter"/>
</dbReference>
<dbReference type="InterPro" id="IPR036412">
    <property type="entry name" value="HAD-like_sf"/>
</dbReference>
<dbReference type="GO" id="GO:0005737">
    <property type="term" value="C:cytoplasm"/>
    <property type="evidence" value="ECO:0007669"/>
    <property type="project" value="TreeGrafter"/>
</dbReference>
<evidence type="ECO:0000256" key="8">
    <source>
        <dbReference type="ARBA" id="ARBA00022842"/>
    </source>
</evidence>
<dbReference type="SFLD" id="SFLDF00029">
    <property type="entry name" value="phosphoserine_phosphatase"/>
    <property type="match status" value="1"/>
</dbReference>
<dbReference type="InterPro" id="IPR004469">
    <property type="entry name" value="PSP"/>
</dbReference>
<dbReference type="InterPro" id="IPR002912">
    <property type="entry name" value="ACT_dom"/>
</dbReference>
<protein>
    <recommendedName>
        <fullName evidence="4">phosphoserine phosphatase</fullName>
        <ecNumber evidence="4">3.1.3.3</ecNumber>
    </recommendedName>
    <alternativeName>
        <fullName evidence="10">O-phosphoserine phosphohydrolase</fullName>
    </alternativeName>
</protein>
<dbReference type="Gene3D" id="3.30.70.260">
    <property type="match status" value="1"/>
</dbReference>
<evidence type="ECO:0000313" key="12">
    <source>
        <dbReference type="EMBL" id="CAB4681180.1"/>
    </source>
</evidence>
<evidence type="ECO:0000256" key="2">
    <source>
        <dbReference type="ARBA" id="ARBA00005135"/>
    </source>
</evidence>
<dbReference type="SFLD" id="SFLDS00003">
    <property type="entry name" value="Haloacid_Dehalogenase"/>
    <property type="match status" value="1"/>
</dbReference>
<dbReference type="NCBIfam" id="TIGR00338">
    <property type="entry name" value="serB"/>
    <property type="match status" value="1"/>
</dbReference>
<dbReference type="SUPFAM" id="SSF56784">
    <property type="entry name" value="HAD-like"/>
    <property type="match status" value="1"/>
</dbReference>
<dbReference type="Pfam" id="PF21086">
    <property type="entry name" value="ACT_PSP_2"/>
    <property type="match status" value="1"/>
</dbReference>
<evidence type="ECO:0000256" key="9">
    <source>
        <dbReference type="ARBA" id="ARBA00023299"/>
    </source>
</evidence>
<feature type="domain" description="ACT" evidence="11">
    <location>
        <begin position="14"/>
        <end position="86"/>
    </location>
</feature>
<dbReference type="InterPro" id="IPR023214">
    <property type="entry name" value="HAD_sf"/>
</dbReference>
<comment type="cofactor">
    <cofactor evidence="1">
        <name>Mg(2+)</name>
        <dbReference type="ChEBI" id="CHEBI:18420"/>
    </cofactor>
</comment>
<keyword evidence="5" id="KW-0028">Amino-acid biosynthesis</keyword>
<dbReference type="GO" id="GO:0006564">
    <property type="term" value="P:L-serine biosynthetic process"/>
    <property type="evidence" value="ECO:0007669"/>
    <property type="project" value="UniProtKB-KW"/>
</dbReference>
<sequence length="402" mass="42403">MDRNSRVENKYTGLILLSGIDAPGISSALFSTLEPFSITILDIEQVVIRSRLILTVLIDLDPAHAAAVESDLNECAKLLNVDIATSFSSETTQSIAQKTGLIHVIALAEKITPGAIANLASDIATTGGNIERIHRSASFPLTAIEFLVSDSHLDSLRKALGPTAKKYGIDIAIQISGLNRFARKLVVMDVDSTLISQEVIDLLAEASGVGQEVRAITESAMRGELDFETSLRKRVALLKGQSESIIADVAKAVTLTPGARTLIRTLKKLGHGVGLVSGGFSQVVDPIAKQLGIEHVRSNTLEIVDGVITGNLLGAIIDRAGKAIALKEFASLENVSPGNTIAIGDGANDLDMIAAAGLGIAFNAKPTVQAAAQSALNAPYLDSVLFILGINREDIEESEKDI</sequence>
<dbReference type="Gene3D" id="3.40.50.1000">
    <property type="entry name" value="HAD superfamily/HAD-like"/>
    <property type="match status" value="1"/>
</dbReference>
<dbReference type="PROSITE" id="PS51671">
    <property type="entry name" value="ACT"/>
    <property type="match status" value="1"/>
</dbReference>
<evidence type="ECO:0000256" key="6">
    <source>
        <dbReference type="ARBA" id="ARBA00022723"/>
    </source>
</evidence>
<gene>
    <name evidence="12" type="ORF">UFOPK2372_00255</name>
</gene>
<evidence type="ECO:0000256" key="4">
    <source>
        <dbReference type="ARBA" id="ARBA00012640"/>
    </source>
</evidence>
<name>A0A6J6N3H7_9ZZZZ</name>
<keyword evidence="6" id="KW-0479">Metal-binding</keyword>
<evidence type="ECO:0000256" key="5">
    <source>
        <dbReference type="ARBA" id="ARBA00022605"/>
    </source>
</evidence>
<evidence type="ECO:0000256" key="3">
    <source>
        <dbReference type="ARBA" id="ARBA00009184"/>
    </source>
</evidence>
<dbReference type="PANTHER" id="PTHR43344">
    <property type="entry name" value="PHOSPHOSERINE PHOSPHATASE"/>
    <property type="match status" value="1"/>
</dbReference>